<name>A0A8S4QUY8_9NEOP</name>
<proteinExistence type="predicted"/>
<evidence type="ECO:0000313" key="2">
    <source>
        <dbReference type="EMBL" id="CAH2218575.1"/>
    </source>
</evidence>
<reference evidence="2" key="1">
    <citation type="submission" date="2022-03" db="EMBL/GenBank/DDBJ databases">
        <authorList>
            <person name="Lindestad O."/>
        </authorList>
    </citation>
    <scope>NUCLEOTIDE SEQUENCE</scope>
</reference>
<organism evidence="2 3">
    <name type="scientific">Pararge aegeria aegeria</name>
    <dbReference type="NCBI Taxonomy" id="348720"/>
    <lineage>
        <taxon>Eukaryota</taxon>
        <taxon>Metazoa</taxon>
        <taxon>Ecdysozoa</taxon>
        <taxon>Arthropoda</taxon>
        <taxon>Hexapoda</taxon>
        <taxon>Insecta</taxon>
        <taxon>Pterygota</taxon>
        <taxon>Neoptera</taxon>
        <taxon>Endopterygota</taxon>
        <taxon>Lepidoptera</taxon>
        <taxon>Glossata</taxon>
        <taxon>Ditrysia</taxon>
        <taxon>Papilionoidea</taxon>
        <taxon>Nymphalidae</taxon>
        <taxon>Satyrinae</taxon>
        <taxon>Satyrini</taxon>
        <taxon>Parargina</taxon>
        <taxon>Pararge</taxon>
    </lineage>
</organism>
<feature type="region of interest" description="Disordered" evidence="1">
    <location>
        <begin position="30"/>
        <end position="52"/>
    </location>
</feature>
<dbReference type="AlphaFoldDB" id="A0A8S4QUY8"/>
<dbReference type="Proteomes" id="UP000838756">
    <property type="component" value="Unassembled WGS sequence"/>
</dbReference>
<keyword evidence="3" id="KW-1185">Reference proteome</keyword>
<evidence type="ECO:0000313" key="3">
    <source>
        <dbReference type="Proteomes" id="UP000838756"/>
    </source>
</evidence>
<evidence type="ECO:0000256" key="1">
    <source>
        <dbReference type="SAM" id="MobiDB-lite"/>
    </source>
</evidence>
<protein>
    <submittedName>
        <fullName evidence="2">Jg13575 protein</fullName>
    </submittedName>
</protein>
<accession>A0A8S4QUY8</accession>
<dbReference type="EMBL" id="CAKXAJ010019785">
    <property type="protein sequence ID" value="CAH2218575.1"/>
    <property type="molecule type" value="Genomic_DNA"/>
</dbReference>
<comment type="caution">
    <text evidence="2">The sequence shown here is derived from an EMBL/GenBank/DDBJ whole genome shotgun (WGS) entry which is preliminary data.</text>
</comment>
<sequence>MIFCPNEYACAGSGEGEGCPDRCPVRTHAAHASRPSGTASKLFGGKPTPGQRHRLPSRALFECRMDSLPQKTAVSEKAHLNLSLHILKRFRLSLDNNLIVIKTFEVMPYDVCNWRGWSGRQSKFLSVPAYLALEQPLESTARSRMVGVRERAER</sequence>
<gene>
    <name evidence="2" type="primary">jg13575</name>
    <name evidence="2" type="ORF">PAEG_LOCUS6370</name>
</gene>